<sequence>MTKSPDQAFANLSPDEVLNSIEQFGLRCDGRMLALNSYENRVYRVGLDDGSSKVAKFYRPARWTDEAILEEHAFTQTLAELEIPVVAPIVVDGHTLLKTDKFRIALFENRGGRAPDLEDFDQLEQMGRFMGRIHRVSQTSNFEHRPTLDIDSFGHQPRAFILDNNFVPPELVEAYASLTEQLLKEAAQCYTRAGDTTLIRCHGDCHPSNILWTDNGPHIVDFDDARMAPAVQDLWMFLAGDRPDRTAGLDAVLTGYTEFCDFDARELHLIEALRTLRLIHYYGWLAKRWDDPAFKMAFPWFNTQRSWEDHILSLREQAALLHEEPLSWFG</sequence>
<dbReference type="Gene3D" id="1.10.510.10">
    <property type="entry name" value="Transferase(Phosphotransferase) domain 1"/>
    <property type="match status" value="1"/>
</dbReference>
<keyword evidence="5 11" id="KW-0479">Metal-binding</keyword>
<keyword evidence="7 11" id="KW-0418">Kinase</keyword>
<dbReference type="Gene3D" id="1.20.1270.170">
    <property type="match status" value="1"/>
</dbReference>
<comment type="subcellular location">
    <subcellularLocation>
        <location evidence="11">Cytoplasm</location>
    </subcellularLocation>
</comment>
<evidence type="ECO:0000256" key="5">
    <source>
        <dbReference type="ARBA" id="ARBA00022723"/>
    </source>
</evidence>
<feature type="site" description="ATP" evidence="11">
    <location>
        <position position="37"/>
    </location>
</feature>
<dbReference type="PANTHER" id="PTHR39573">
    <property type="entry name" value="STRESS RESPONSE KINASE A"/>
    <property type="match status" value="1"/>
</dbReference>
<evidence type="ECO:0000313" key="13">
    <source>
        <dbReference type="EMBL" id="RBP47096.1"/>
    </source>
</evidence>
<dbReference type="EC" id="2.7.11.1" evidence="11"/>
<keyword evidence="9 11" id="KW-0460">Magnesium</keyword>
<dbReference type="Proteomes" id="UP000253083">
    <property type="component" value="Unassembled WGS sequence"/>
</dbReference>
<dbReference type="Gene3D" id="3.30.200.70">
    <property type="match status" value="1"/>
</dbReference>
<comment type="function">
    <text evidence="11">A protein kinase that phosphorylates Ser and Thr residues. Probably acts to suppress the effects of stress linked to accumulation of reactive oxygen species. Probably involved in the extracytoplasmic stress response.</text>
</comment>
<dbReference type="OrthoDB" id="5392197at2"/>
<comment type="cofactor">
    <cofactor evidence="11">
        <name>Mg(2+)</name>
        <dbReference type="ChEBI" id="CHEBI:18420"/>
    </cofactor>
</comment>
<feature type="domain" description="Aminoglycoside phosphotransferase" evidence="12">
    <location>
        <begin position="37"/>
        <end position="262"/>
    </location>
</feature>
<dbReference type="GO" id="GO:0005524">
    <property type="term" value="F:ATP binding"/>
    <property type="evidence" value="ECO:0007669"/>
    <property type="project" value="UniProtKB-UniRule"/>
</dbReference>
<evidence type="ECO:0000313" key="14">
    <source>
        <dbReference type="Proteomes" id="UP000253083"/>
    </source>
</evidence>
<dbReference type="PANTHER" id="PTHR39573:SF1">
    <property type="entry name" value="STRESS RESPONSE KINASE A"/>
    <property type="match status" value="1"/>
</dbReference>
<organism evidence="13 14">
    <name type="scientific">Arenicella xantha</name>
    <dbReference type="NCBI Taxonomy" id="644221"/>
    <lineage>
        <taxon>Bacteria</taxon>
        <taxon>Pseudomonadati</taxon>
        <taxon>Pseudomonadota</taxon>
        <taxon>Gammaproteobacteria</taxon>
        <taxon>Arenicellales</taxon>
        <taxon>Arenicellaceae</taxon>
        <taxon>Arenicella</taxon>
    </lineage>
</organism>
<evidence type="ECO:0000256" key="2">
    <source>
        <dbReference type="ARBA" id="ARBA00022527"/>
    </source>
</evidence>
<gene>
    <name evidence="11" type="primary">srkA</name>
    <name evidence="13" type="ORF">DFR28_11059</name>
</gene>
<dbReference type="RefSeq" id="WP_113955978.1">
    <property type="nucleotide sequence ID" value="NZ_QNRT01000010.1"/>
</dbReference>
<dbReference type="NCBIfam" id="NF008738">
    <property type="entry name" value="PRK11768.1"/>
    <property type="match status" value="1"/>
</dbReference>
<keyword evidence="10 11" id="KW-0346">Stress response</keyword>
<evidence type="ECO:0000256" key="7">
    <source>
        <dbReference type="ARBA" id="ARBA00022777"/>
    </source>
</evidence>
<protein>
    <recommendedName>
        <fullName evidence="11">Stress response kinase A</fullName>
        <ecNumber evidence="11">2.7.11.1</ecNumber>
    </recommendedName>
    <alternativeName>
        <fullName evidence="11">Serine/threonine-protein kinase SrkA</fullName>
    </alternativeName>
</protein>
<comment type="subunit">
    <text evidence="11">Monomer.</text>
</comment>
<evidence type="ECO:0000259" key="12">
    <source>
        <dbReference type="Pfam" id="PF01636"/>
    </source>
</evidence>
<evidence type="ECO:0000256" key="11">
    <source>
        <dbReference type="HAMAP-Rule" id="MF_01497"/>
    </source>
</evidence>
<keyword evidence="6 11" id="KW-0547">Nucleotide-binding</keyword>
<dbReference type="HAMAP" id="MF_01497">
    <property type="entry name" value="SrkA_kinase"/>
    <property type="match status" value="1"/>
</dbReference>
<evidence type="ECO:0000256" key="10">
    <source>
        <dbReference type="ARBA" id="ARBA00023016"/>
    </source>
</evidence>
<dbReference type="EMBL" id="QNRT01000010">
    <property type="protein sequence ID" value="RBP47096.1"/>
    <property type="molecule type" value="Genomic_DNA"/>
</dbReference>
<evidence type="ECO:0000256" key="6">
    <source>
        <dbReference type="ARBA" id="ARBA00022741"/>
    </source>
</evidence>
<feature type="binding site" evidence="11">
    <location>
        <position position="221"/>
    </location>
    <ligand>
        <name>Mg(2+)</name>
        <dbReference type="ChEBI" id="CHEBI:18420"/>
    </ligand>
</feature>
<feature type="active site" evidence="11">
    <location>
        <position position="221"/>
    </location>
</feature>
<dbReference type="GO" id="GO:0000287">
    <property type="term" value="F:magnesium ion binding"/>
    <property type="evidence" value="ECO:0007669"/>
    <property type="project" value="UniProtKB-UniRule"/>
</dbReference>
<keyword evidence="4 11" id="KW-0808">Transferase</keyword>
<accession>A0A395JFP2</accession>
<dbReference type="SUPFAM" id="SSF56112">
    <property type="entry name" value="Protein kinase-like (PK-like)"/>
    <property type="match status" value="1"/>
</dbReference>
<keyword evidence="2 11" id="KW-0723">Serine/threonine-protein kinase</keyword>
<comment type="catalytic activity">
    <reaction evidence="11">
        <text>L-threonyl-[protein] + ATP = O-phospho-L-threonyl-[protein] + ADP + H(+)</text>
        <dbReference type="Rhea" id="RHEA:46608"/>
        <dbReference type="Rhea" id="RHEA-COMP:11060"/>
        <dbReference type="Rhea" id="RHEA-COMP:11605"/>
        <dbReference type="ChEBI" id="CHEBI:15378"/>
        <dbReference type="ChEBI" id="CHEBI:30013"/>
        <dbReference type="ChEBI" id="CHEBI:30616"/>
        <dbReference type="ChEBI" id="CHEBI:61977"/>
        <dbReference type="ChEBI" id="CHEBI:456216"/>
        <dbReference type="EC" id="2.7.11.1"/>
    </reaction>
</comment>
<keyword evidence="3 11" id="KW-0597">Phosphoprotein</keyword>
<dbReference type="InterPro" id="IPR032882">
    <property type="entry name" value="SrkA/RdoA"/>
</dbReference>
<dbReference type="InterPro" id="IPR002575">
    <property type="entry name" value="Aminoglycoside_PTrfase"/>
</dbReference>
<name>A0A395JFP2_9GAMM</name>
<dbReference type="InterPro" id="IPR011009">
    <property type="entry name" value="Kinase-like_dom_sf"/>
</dbReference>
<evidence type="ECO:0000256" key="3">
    <source>
        <dbReference type="ARBA" id="ARBA00022553"/>
    </source>
</evidence>
<comment type="caution">
    <text evidence="13">The sequence shown here is derived from an EMBL/GenBank/DDBJ whole genome shotgun (WGS) entry which is preliminary data.</text>
</comment>
<comment type="catalytic activity">
    <reaction evidence="11">
        <text>L-seryl-[protein] + ATP = O-phospho-L-seryl-[protein] + ADP + H(+)</text>
        <dbReference type="Rhea" id="RHEA:17989"/>
        <dbReference type="Rhea" id="RHEA-COMP:9863"/>
        <dbReference type="Rhea" id="RHEA-COMP:11604"/>
        <dbReference type="ChEBI" id="CHEBI:15378"/>
        <dbReference type="ChEBI" id="CHEBI:29999"/>
        <dbReference type="ChEBI" id="CHEBI:30616"/>
        <dbReference type="ChEBI" id="CHEBI:83421"/>
        <dbReference type="ChEBI" id="CHEBI:456216"/>
        <dbReference type="EC" id="2.7.11.1"/>
    </reaction>
</comment>
<keyword evidence="1 11" id="KW-0963">Cytoplasm</keyword>
<dbReference type="Pfam" id="PF01636">
    <property type="entry name" value="APH"/>
    <property type="match status" value="1"/>
</dbReference>
<evidence type="ECO:0000256" key="8">
    <source>
        <dbReference type="ARBA" id="ARBA00022840"/>
    </source>
</evidence>
<comment type="similarity">
    <text evidence="11">Belongs to the SrkA/RdoA protein kinase family.</text>
</comment>
<evidence type="ECO:0000256" key="1">
    <source>
        <dbReference type="ARBA" id="ARBA00022490"/>
    </source>
</evidence>
<feature type="binding site" evidence="11">
    <location>
        <position position="209"/>
    </location>
    <ligand>
        <name>Mg(2+)</name>
        <dbReference type="ChEBI" id="CHEBI:18420"/>
    </ligand>
</feature>
<dbReference type="InParanoid" id="A0A395JFP2"/>
<evidence type="ECO:0000256" key="9">
    <source>
        <dbReference type="ARBA" id="ARBA00022842"/>
    </source>
</evidence>
<proteinExistence type="inferred from homology"/>
<dbReference type="GO" id="GO:0106310">
    <property type="term" value="F:protein serine kinase activity"/>
    <property type="evidence" value="ECO:0007669"/>
    <property type="project" value="RHEA"/>
</dbReference>
<evidence type="ECO:0000256" key="4">
    <source>
        <dbReference type="ARBA" id="ARBA00022679"/>
    </source>
</evidence>
<reference evidence="13 14" key="1">
    <citation type="submission" date="2018-06" db="EMBL/GenBank/DDBJ databases">
        <title>Genomic Encyclopedia of Type Strains, Phase IV (KMG-IV): sequencing the most valuable type-strain genomes for metagenomic binning, comparative biology and taxonomic classification.</title>
        <authorList>
            <person name="Goeker M."/>
        </authorList>
    </citation>
    <scope>NUCLEOTIDE SEQUENCE [LARGE SCALE GENOMIC DNA]</scope>
    <source>
        <strain evidence="13 14">DSM 24032</strain>
    </source>
</reference>
<dbReference type="GO" id="GO:0004674">
    <property type="term" value="F:protein serine/threonine kinase activity"/>
    <property type="evidence" value="ECO:0007669"/>
    <property type="project" value="UniProtKB-UniRule"/>
</dbReference>
<keyword evidence="14" id="KW-1185">Reference proteome</keyword>
<feature type="active site" description="Proton acceptor" evidence="11">
    <location>
        <position position="204"/>
    </location>
</feature>
<keyword evidence="8 11" id="KW-0067">ATP-binding</keyword>
<dbReference type="FunCoup" id="A0A395JFP2">
    <property type="interactions" value="66"/>
</dbReference>
<dbReference type="GO" id="GO:0005737">
    <property type="term" value="C:cytoplasm"/>
    <property type="evidence" value="ECO:0007669"/>
    <property type="project" value="UniProtKB-SubCell"/>
</dbReference>
<dbReference type="AlphaFoldDB" id="A0A395JFP2"/>